<dbReference type="Proteomes" id="UP001324427">
    <property type="component" value="Unassembled WGS sequence"/>
</dbReference>
<dbReference type="PANTHER" id="PTHR33928">
    <property type="entry name" value="POLYGALACTURONASE QRT3"/>
    <property type="match status" value="1"/>
</dbReference>
<sequence length="836" mass="89907">MRSALYLTPLLAAIRVTTAQHVHYAIPEVEENVQSMMGEYHQYAHYPGPSPTYWQHPKPRPTKPVPPPPANQCDYWLADIKHQGIAAFNPDPSNYTVFRNVKDFGAKGDGVTDDTTAINNAISSGGRCAPGTCASTTLTPAVVYFPPGVYMINSSIIDYYYTQLIGNPNCIPTIRAFATFSGDLGLGLIDGDQYQAGGVLGFGATNVFWRQIRNFIIDMTLIPATSSATGIHWPTAQATSIQNVVFEMSSANGTQHQGLFIESGSGGFVNDLIFNGGLNGGVFGNQQFTMRNLTFNNVVTAIDQNWDWGWTYKSININNCSVGLDMSSGGATAQAVGSVTFIDSSISNTPIGIKTAHGSDSQPPAGGSLILENVALSNVPIAVQGADNATALEGTPTNTHIAAWGEGHAYTPDGPSVFEGSFAPADRPASLLRGDGKYYERSKPQYQQYPVSSFLSARDFGATGNGHTDDTAALQRAITTARAQHRILFLDQGDYLVSSTLYVPSGSRIVGESYSVILSYGEYFNNINKPQPVVRLGLSGESGSLEMSDIIVSTQGQQRGAVLFEYNLNSPSSSPSGLWDVHARIGGFAGSDLQLAECPTTPNTTVTATNLNQDCIAAFLTMHITPSSSGLYLENNWLWVADHDVEDPLLTQITIYAGRGLFVESAAGTFWLVGTAVEHHTKYQYQFADTKNAFAGQIQTETPYYQPNPSAPLPFPYVASLNDPQFPNTTAVDGNVTIPNADAWGLRIVDSSNILIYGAGLYSFFDNYNTTCSDQGNGEVCQDRIAEIVASSGITLYNLNTVGTHYQLEVDGVNVAYYADNLNGFIDTVALFKSSS</sequence>
<feature type="signal peptide" evidence="1">
    <location>
        <begin position="1"/>
        <end position="19"/>
    </location>
</feature>
<comment type="caution">
    <text evidence="3">The sequence shown here is derived from an EMBL/GenBank/DDBJ whole genome shotgun (WGS) entry which is preliminary data.</text>
</comment>
<proteinExistence type="predicted"/>
<reference evidence="3 4" key="1">
    <citation type="submission" date="2021-11" db="EMBL/GenBank/DDBJ databases">
        <title>Black yeast isolated from Biological Soil Crust.</title>
        <authorList>
            <person name="Kurbessoian T."/>
        </authorList>
    </citation>
    <scope>NUCLEOTIDE SEQUENCE [LARGE SCALE GENOMIC DNA]</scope>
    <source>
        <strain evidence="3 4">CCFEE 5522</strain>
    </source>
</reference>
<dbReference type="GO" id="GO:0004650">
    <property type="term" value="F:polygalacturonase activity"/>
    <property type="evidence" value="ECO:0007669"/>
    <property type="project" value="InterPro"/>
</dbReference>
<keyword evidence="1" id="KW-0732">Signal</keyword>
<evidence type="ECO:0000256" key="1">
    <source>
        <dbReference type="SAM" id="SignalP"/>
    </source>
</evidence>
<dbReference type="InterPro" id="IPR011050">
    <property type="entry name" value="Pectin_lyase_fold/virulence"/>
</dbReference>
<dbReference type="FunFam" id="2.160.20.10:FF:000026">
    <property type="entry name" value="Exo-beta-1,3-glucanase Exg0"/>
    <property type="match status" value="1"/>
</dbReference>
<name>A0AAV9JME0_9PEZI</name>
<organism evidence="3 4">
    <name type="scientific">Oleoguttula mirabilis</name>
    <dbReference type="NCBI Taxonomy" id="1507867"/>
    <lineage>
        <taxon>Eukaryota</taxon>
        <taxon>Fungi</taxon>
        <taxon>Dikarya</taxon>
        <taxon>Ascomycota</taxon>
        <taxon>Pezizomycotina</taxon>
        <taxon>Dothideomycetes</taxon>
        <taxon>Dothideomycetidae</taxon>
        <taxon>Mycosphaerellales</taxon>
        <taxon>Teratosphaeriaceae</taxon>
        <taxon>Oleoguttula</taxon>
    </lineage>
</organism>
<dbReference type="FunFam" id="2.160.20.10:FF:000023">
    <property type="entry name" value="Exo-beta-1,3-glucanase Exg0"/>
    <property type="match status" value="1"/>
</dbReference>
<dbReference type="SUPFAM" id="SSF51126">
    <property type="entry name" value="Pectin lyase-like"/>
    <property type="match status" value="2"/>
</dbReference>
<dbReference type="CDD" id="cd23668">
    <property type="entry name" value="GH55_beta13glucanase-like"/>
    <property type="match status" value="1"/>
</dbReference>
<protein>
    <recommendedName>
        <fullName evidence="2">Rhamnogalacturonase A/B/Epimerase-like pectate lyase domain-containing protein</fullName>
    </recommendedName>
</protein>
<evidence type="ECO:0000313" key="4">
    <source>
        <dbReference type="Proteomes" id="UP001324427"/>
    </source>
</evidence>
<dbReference type="Gene3D" id="2.160.20.10">
    <property type="entry name" value="Single-stranded right-handed beta-helix, Pectin lyase-like"/>
    <property type="match status" value="2"/>
</dbReference>
<evidence type="ECO:0000259" key="2">
    <source>
        <dbReference type="Pfam" id="PF12708"/>
    </source>
</evidence>
<dbReference type="Pfam" id="PF12708">
    <property type="entry name" value="Pect-lyase_RHGA_epim"/>
    <property type="match status" value="2"/>
</dbReference>
<feature type="domain" description="Rhamnogalacturonase A/B/Epimerase-like pectate lyase" evidence="2">
    <location>
        <begin position="98"/>
        <end position="325"/>
    </location>
</feature>
<dbReference type="EMBL" id="JAVFHQ010000014">
    <property type="protein sequence ID" value="KAK4546522.1"/>
    <property type="molecule type" value="Genomic_DNA"/>
</dbReference>
<accession>A0AAV9JME0</accession>
<dbReference type="InterPro" id="IPR012334">
    <property type="entry name" value="Pectin_lyas_fold"/>
</dbReference>
<dbReference type="AlphaFoldDB" id="A0AAV9JME0"/>
<gene>
    <name evidence="3" type="ORF">LTR36_001739</name>
</gene>
<keyword evidence="4" id="KW-1185">Reference proteome</keyword>
<evidence type="ECO:0000313" key="3">
    <source>
        <dbReference type="EMBL" id="KAK4546522.1"/>
    </source>
</evidence>
<feature type="domain" description="Rhamnogalacturonase A/B/Epimerase-like pectate lyase" evidence="2">
    <location>
        <begin position="454"/>
        <end position="515"/>
    </location>
</feature>
<dbReference type="InterPro" id="IPR039279">
    <property type="entry name" value="QRT3-like"/>
</dbReference>
<dbReference type="InterPro" id="IPR024535">
    <property type="entry name" value="RHGA/B-epi-like_pectate_lyase"/>
</dbReference>
<feature type="chain" id="PRO_5043530099" description="Rhamnogalacturonase A/B/Epimerase-like pectate lyase domain-containing protein" evidence="1">
    <location>
        <begin position="20"/>
        <end position="836"/>
    </location>
</feature>
<dbReference type="PANTHER" id="PTHR33928:SF2">
    <property type="entry name" value="PECTATE LYASE SUPERFAMILY PROTEIN DOMAIN-CONTAINING PROTEIN-RELATED"/>
    <property type="match status" value="1"/>
</dbReference>